<evidence type="ECO:0000256" key="1">
    <source>
        <dbReference type="SAM" id="SignalP"/>
    </source>
</evidence>
<keyword evidence="1" id="KW-0732">Signal</keyword>
<proteinExistence type="predicted"/>
<name>A0A401FQP7_9BACT</name>
<protein>
    <submittedName>
        <fullName evidence="2">Uncharacterized protein</fullName>
    </submittedName>
</protein>
<gene>
    <name evidence="2" type="ORF">DENIS_0191</name>
</gene>
<reference evidence="3" key="1">
    <citation type="submission" date="2017-11" db="EMBL/GenBank/DDBJ databases">
        <authorList>
            <person name="Watanabe M."/>
            <person name="Kojima H."/>
        </authorList>
    </citation>
    <scope>NUCLEOTIDE SEQUENCE [LARGE SCALE GENOMIC DNA]</scope>
    <source>
        <strain evidence="3">Tokyo 01</strain>
    </source>
</reference>
<feature type="signal peptide" evidence="1">
    <location>
        <begin position="1"/>
        <end position="24"/>
    </location>
</feature>
<dbReference type="AlphaFoldDB" id="A0A401FQP7"/>
<sequence>MLTAGAISIFTAFFCLASFTAAFAAVNIQLNVKETAGIDRTGEMVHNGIPIARENGIKDTQNLIIEDAQGGQVPATFEVLSRWAGGKDDATKIIQWLLVSFPASIKANTTASYYLKSGSPAKRTAAVRVTEDANGYTVDTGSATFVVSKKEMTLFNSVALSNGTTVLQNNGGSRSAIEGQGEASANPPTATEIERKDDHYVCIRVEGSYANTPVGDLPQWNGDANHQKPIYYRIRYEFYAGSPTVIVYHKFYWPGQNGYVSGGGKITVDKVRLVLPDMPDYTSTEIYADASTYYGGDLISPQKASVEQKLRTVFTDSHVAKVTHGTKSKETTFATQPMLINHSKNGSVAVSIDHMKYFEPQSIETDHTGKMNVSVMADNQYFSNYQGTWARVGISVLPASASYSDTIKYNFAPLNYRLFAFPTTDYVKKSKVFLELSQSPSASSAPAVKKYYDELKAVTETTKVWLDKEKYRGLMTWGSLARYASLDGYNETGSGTGWDKVYTGANHTDYHNSWNNVVFQFLLEGNPANLYDLSFMGARRMLHTQIVQPDEEHSISQMGWGFCGYGQYRKDANSSHSYFENMYNYYYMTGDKEVIDIIKVGAKEKSSYVRDSSGNLYDKNSGGVSWGKYVGRTSSQFATIFNFIGHSDDSSYLDNYIYMYHHAFNNSVALLSNGDGKEYAFISEEREIPSGFSNAQFWMLSLYFLHNVYVLYNEWGDLPLGSYDLKISRVYTAFGNTLMAYTAKVKGDGTWGGYWINSAQIFYDGSKIGGTLKSLVPSEGGDAYLYVTGKSNVITALLRAGELSGSSAIKAYGKDGLAWLTGAKEFLNSQQKPWGKENGLMFIRLHHGISYLGGDSSFPPPDNAPALSPPKELKIIDQ</sequence>
<reference evidence="3" key="2">
    <citation type="submission" date="2019-01" db="EMBL/GenBank/DDBJ databases">
        <title>Genome sequence of Desulfonema ishimotonii strain Tokyo 01.</title>
        <authorList>
            <person name="Fukui M."/>
        </authorList>
    </citation>
    <scope>NUCLEOTIDE SEQUENCE [LARGE SCALE GENOMIC DNA]</scope>
    <source>
        <strain evidence="3">Tokyo 01</strain>
    </source>
</reference>
<keyword evidence="3" id="KW-1185">Reference proteome</keyword>
<accession>A0A401FQP7</accession>
<organism evidence="2 3">
    <name type="scientific">Desulfonema ishimotonii</name>
    <dbReference type="NCBI Taxonomy" id="45657"/>
    <lineage>
        <taxon>Bacteria</taxon>
        <taxon>Pseudomonadati</taxon>
        <taxon>Thermodesulfobacteriota</taxon>
        <taxon>Desulfobacteria</taxon>
        <taxon>Desulfobacterales</taxon>
        <taxon>Desulfococcaceae</taxon>
        <taxon>Desulfonema</taxon>
    </lineage>
</organism>
<comment type="caution">
    <text evidence="2">The sequence shown here is derived from an EMBL/GenBank/DDBJ whole genome shotgun (WGS) entry which is preliminary data.</text>
</comment>
<dbReference type="Proteomes" id="UP000288096">
    <property type="component" value="Unassembled WGS sequence"/>
</dbReference>
<evidence type="ECO:0000313" key="2">
    <source>
        <dbReference type="EMBL" id="GBC59255.1"/>
    </source>
</evidence>
<dbReference type="EMBL" id="BEXT01000001">
    <property type="protein sequence ID" value="GBC59255.1"/>
    <property type="molecule type" value="Genomic_DNA"/>
</dbReference>
<evidence type="ECO:0000313" key="3">
    <source>
        <dbReference type="Proteomes" id="UP000288096"/>
    </source>
</evidence>
<feature type="chain" id="PRO_5019335056" evidence="1">
    <location>
        <begin position="25"/>
        <end position="878"/>
    </location>
</feature>